<dbReference type="Pfam" id="PF01613">
    <property type="entry name" value="Flavin_Reduct"/>
    <property type="match status" value="1"/>
</dbReference>
<dbReference type="InterPro" id="IPR012349">
    <property type="entry name" value="Split_barrel_FMN-bd"/>
</dbReference>
<evidence type="ECO:0000256" key="2">
    <source>
        <dbReference type="ARBA" id="ARBA00022630"/>
    </source>
</evidence>
<comment type="similarity">
    <text evidence="4">Belongs to the flavoredoxin family.</text>
</comment>
<evidence type="ECO:0000256" key="1">
    <source>
        <dbReference type="ARBA" id="ARBA00001917"/>
    </source>
</evidence>
<keyword evidence="6" id="KW-0732">Signal</keyword>
<keyword evidence="3" id="KW-0288">FMN</keyword>
<evidence type="ECO:0000313" key="9">
    <source>
        <dbReference type="Proteomes" id="UP000247498"/>
    </source>
</evidence>
<dbReference type="STRING" id="307507.A0A2V0NZ02"/>
<dbReference type="PANTHER" id="PTHR33798:SF5">
    <property type="entry name" value="FLAVIN REDUCTASE LIKE DOMAIN-CONTAINING PROTEIN"/>
    <property type="match status" value="1"/>
</dbReference>
<evidence type="ECO:0000256" key="5">
    <source>
        <dbReference type="SAM" id="MobiDB-lite"/>
    </source>
</evidence>
<dbReference type="EMBL" id="BDRX01000033">
    <property type="protein sequence ID" value="GBF92549.1"/>
    <property type="molecule type" value="Genomic_DNA"/>
</dbReference>
<evidence type="ECO:0000313" key="8">
    <source>
        <dbReference type="EMBL" id="GBF92549.1"/>
    </source>
</evidence>
<dbReference type="GO" id="GO:0010181">
    <property type="term" value="F:FMN binding"/>
    <property type="evidence" value="ECO:0007669"/>
    <property type="project" value="InterPro"/>
</dbReference>
<proteinExistence type="inferred from homology"/>
<gene>
    <name evidence="8" type="ORF">Rsub_05163</name>
</gene>
<dbReference type="OrthoDB" id="10250990at2759"/>
<feature type="chain" id="PRO_5015960342" description="Flavin reductase like domain-containing protein" evidence="6">
    <location>
        <begin position="20"/>
        <end position="298"/>
    </location>
</feature>
<feature type="compositionally biased region" description="Pro residues" evidence="5">
    <location>
        <begin position="57"/>
        <end position="78"/>
    </location>
</feature>
<dbReference type="Proteomes" id="UP000247498">
    <property type="component" value="Unassembled WGS sequence"/>
</dbReference>
<organism evidence="8 9">
    <name type="scientific">Raphidocelis subcapitata</name>
    <dbReference type="NCBI Taxonomy" id="307507"/>
    <lineage>
        <taxon>Eukaryota</taxon>
        <taxon>Viridiplantae</taxon>
        <taxon>Chlorophyta</taxon>
        <taxon>core chlorophytes</taxon>
        <taxon>Chlorophyceae</taxon>
        <taxon>CS clade</taxon>
        <taxon>Sphaeropleales</taxon>
        <taxon>Selenastraceae</taxon>
        <taxon>Raphidocelis</taxon>
    </lineage>
</organism>
<feature type="domain" description="Flavin reductase like" evidence="7">
    <location>
        <begin position="101"/>
        <end position="262"/>
    </location>
</feature>
<protein>
    <recommendedName>
        <fullName evidence="7">Flavin reductase like domain-containing protein</fullName>
    </recommendedName>
</protein>
<accession>A0A2V0NZ02</accession>
<dbReference type="InParanoid" id="A0A2V0NZ02"/>
<sequence>MALAAVGLVAVGAAAGAVATHWLGGAGPKRQQPKPDADGDAAAANGTAPAADAGPPVRAPPPHPGWRPGDPQPPPYGPGVPFVTLDVSALDKPSLYALVISAVVPRPIAFVSSLSAAGGRNLSPYSYFNVMSHNPFVLAIGACRSPARGGGKKDTLLNIEETGEFVVNLISEWFVEAANHTCGEYPRGVDELELSGLTPTPSTRVAPPRVAEAAVAFECRLRAVHELTDAEGKSTSAIILGDVLTVHIAEPAASRSPSGKVVVDAAALRPVSRLGGITYGRLGALYDIPRPDGTGRYP</sequence>
<evidence type="ECO:0000256" key="3">
    <source>
        <dbReference type="ARBA" id="ARBA00022643"/>
    </source>
</evidence>
<dbReference type="Gene3D" id="2.30.110.10">
    <property type="entry name" value="Electron Transport, Fmn-binding Protein, Chain A"/>
    <property type="match status" value="1"/>
</dbReference>
<reference evidence="8 9" key="1">
    <citation type="journal article" date="2018" name="Sci. Rep.">
        <title>Raphidocelis subcapitata (=Pseudokirchneriella subcapitata) provides an insight into genome evolution and environmental adaptations in the Sphaeropleales.</title>
        <authorList>
            <person name="Suzuki S."/>
            <person name="Yamaguchi H."/>
            <person name="Nakajima N."/>
            <person name="Kawachi M."/>
        </authorList>
    </citation>
    <scope>NUCLEOTIDE SEQUENCE [LARGE SCALE GENOMIC DNA]</scope>
    <source>
        <strain evidence="8 9">NIES-35</strain>
    </source>
</reference>
<dbReference type="SUPFAM" id="SSF50475">
    <property type="entry name" value="FMN-binding split barrel"/>
    <property type="match status" value="1"/>
</dbReference>
<keyword evidence="2" id="KW-0285">Flavoprotein</keyword>
<dbReference type="InterPro" id="IPR002563">
    <property type="entry name" value="Flavin_Rdtase-like_dom"/>
</dbReference>
<feature type="region of interest" description="Disordered" evidence="5">
    <location>
        <begin position="23"/>
        <end position="78"/>
    </location>
</feature>
<dbReference type="PANTHER" id="PTHR33798">
    <property type="entry name" value="FLAVOPROTEIN OXYGENASE"/>
    <property type="match status" value="1"/>
</dbReference>
<comment type="caution">
    <text evidence="8">The sequence shown here is derived from an EMBL/GenBank/DDBJ whole genome shotgun (WGS) entry which is preliminary data.</text>
</comment>
<feature type="compositionally biased region" description="Low complexity" evidence="5">
    <location>
        <begin position="40"/>
        <end position="56"/>
    </location>
</feature>
<evidence type="ECO:0000256" key="6">
    <source>
        <dbReference type="SAM" id="SignalP"/>
    </source>
</evidence>
<feature type="signal peptide" evidence="6">
    <location>
        <begin position="1"/>
        <end position="19"/>
    </location>
</feature>
<dbReference type="SMART" id="SM00903">
    <property type="entry name" value="Flavin_Reduct"/>
    <property type="match status" value="1"/>
</dbReference>
<keyword evidence="9" id="KW-1185">Reference proteome</keyword>
<name>A0A2V0NZ02_9CHLO</name>
<evidence type="ECO:0000259" key="7">
    <source>
        <dbReference type="SMART" id="SM00903"/>
    </source>
</evidence>
<comment type="cofactor">
    <cofactor evidence="1">
        <name>FMN</name>
        <dbReference type="ChEBI" id="CHEBI:58210"/>
    </cofactor>
</comment>
<dbReference type="AlphaFoldDB" id="A0A2V0NZ02"/>
<evidence type="ECO:0000256" key="4">
    <source>
        <dbReference type="ARBA" id="ARBA00038054"/>
    </source>
</evidence>